<keyword evidence="1" id="KW-1133">Transmembrane helix</keyword>
<feature type="transmembrane region" description="Helical" evidence="1">
    <location>
        <begin position="74"/>
        <end position="98"/>
    </location>
</feature>
<feature type="transmembrane region" description="Helical" evidence="1">
    <location>
        <begin position="388"/>
        <end position="407"/>
    </location>
</feature>
<dbReference type="OrthoDB" id="317709at2759"/>
<feature type="transmembrane region" description="Helical" evidence="1">
    <location>
        <begin position="307"/>
        <end position="326"/>
    </location>
</feature>
<proteinExistence type="predicted"/>
<dbReference type="AlphaFoldDB" id="A0A8S1VR81"/>
<dbReference type="OMA" id="NETCKQN"/>
<comment type="caution">
    <text evidence="2">The sequence shown here is derived from an EMBL/GenBank/DDBJ whole genome shotgun (WGS) entry which is preliminary data.</text>
</comment>
<sequence length="698" mass="82610">MDTNGLEFNEEVNLLRSPPNFEFAENHRKAQIIHKEVIKNSKRCPCCNQPIQNINYSLSTDIKIFMAHGTAYKYFLMIQIQYILLTINFIVAGIYNLIQNQKGYQCLNNETCKKTLNNYLSILNRMESDLQYEDNILDSLYLVSIFIQLAFIRYISYSESDYYNLDHEIDGELAIKCCSMEILLLPNDCSKKQLMNYFINLQSERERLQFNVIDCCLIYDEEHLEIQLKAKIKEIFAQNNDMTTVDQIFILRNRELFLKFTGRVFITLCNEKEAVTFKNIIRRNSLVIDSPRPSDITWRKKKSFTQINLKMVFLKILIASALWIPLLKITQTKNEYIQANSGKSGYQALINILISVSVAVISFIIIKIMFHFHLHFYKDIQDMLYNKLLLIFLAHFELILNLIYYILAPINSINQQDLKERKQPIWCAGGLSEDIISIILTNSIIPIILSVIDDEYAWQLLQITYYKYFNTNSTLTQFEANQKVQKKINFNIKNIQTNILIHLCFYYGYIFPICYPVTLIALLIIYWIDKYQLINYGIKEDLKLEFYAFKFYIYFSIILQICSTQIIHALLKVYIYARYQLYISIFLWILLSALFFLTNLFFKKEVKQDQTTEALMKSLEHNDSYSKYNPLIDETLWLNEDYEEEDEQIVEGLHLYRFSRQAKFYDALKVKLLKELEKEFKQNSVSTARIQPLQIETI</sequence>
<organism evidence="2 3">
    <name type="scientific">Paramecium octaurelia</name>
    <dbReference type="NCBI Taxonomy" id="43137"/>
    <lineage>
        <taxon>Eukaryota</taxon>
        <taxon>Sar</taxon>
        <taxon>Alveolata</taxon>
        <taxon>Ciliophora</taxon>
        <taxon>Intramacronucleata</taxon>
        <taxon>Oligohymenophorea</taxon>
        <taxon>Peniculida</taxon>
        <taxon>Parameciidae</taxon>
        <taxon>Paramecium</taxon>
    </lineage>
</organism>
<keyword evidence="1" id="KW-0472">Membrane</keyword>
<feature type="transmembrane region" description="Helical" evidence="1">
    <location>
        <begin position="506"/>
        <end position="528"/>
    </location>
</feature>
<evidence type="ECO:0000313" key="2">
    <source>
        <dbReference type="EMBL" id="CAD8179720.1"/>
    </source>
</evidence>
<gene>
    <name evidence="2" type="ORF">POCTA_138.1.T0730162</name>
</gene>
<evidence type="ECO:0000313" key="3">
    <source>
        <dbReference type="Proteomes" id="UP000683925"/>
    </source>
</evidence>
<evidence type="ECO:0000256" key="1">
    <source>
        <dbReference type="SAM" id="Phobius"/>
    </source>
</evidence>
<name>A0A8S1VR81_PAROT</name>
<feature type="transmembrane region" description="Helical" evidence="1">
    <location>
        <begin position="581"/>
        <end position="602"/>
    </location>
</feature>
<protein>
    <recommendedName>
        <fullName evidence="4">CSC1/OSCA1-like cytosolic domain-containing protein</fullName>
    </recommendedName>
</protein>
<dbReference type="Proteomes" id="UP000683925">
    <property type="component" value="Unassembled WGS sequence"/>
</dbReference>
<feature type="transmembrane region" description="Helical" evidence="1">
    <location>
        <begin position="346"/>
        <end position="368"/>
    </location>
</feature>
<keyword evidence="3" id="KW-1185">Reference proteome</keyword>
<dbReference type="EMBL" id="CAJJDP010000072">
    <property type="protein sequence ID" value="CAD8179720.1"/>
    <property type="molecule type" value="Genomic_DNA"/>
</dbReference>
<evidence type="ECO:0008006" key="4">
    <source>
        <dbReference type="Google" id="ProtNLM"/>
    </source>
</evidence>
<reference evidence="2" key="1">
    <citation type="submission" date="2021-01" db="EMBL/GenBank/DDBJ databases">
        <authorList>
            <consortium name="Genoscope - CEA"/>
            <person name="William W."/>
        </authorList>
    </citation>
    <scope>NUCLEOTIDE SEQUENCE</scope>
</reference>
<keyword evidence="1" id="KW-0812">Transmembrane</keyword>
<feature type="transmembrane region" description="Helical" evidence="1">
    <location>
        <begin position="549"/>
        <end position="575"/>
    </location>
</feature>
<accession>A0A8S1VR81</accession>